<comment type="pathway">
    <text evidence="1">Amino-acid degradation; L-alanine degradation via dehydrogenase pathway; NH(3) and pyruvate from L-alanine: step 1/1.</text>
</comment>
<dbReference type="AlphaFoldDB" id="A0A7G9G794"/>
<dbReference type="Pfam" id="PF01262">
    <property type="entry name" value="AlaDh_PNT_C"/>
    <property type="match status" value="1"/>
</dbReference>
<proteinExistence type="inferred from homology"/>
<dbReference type="RefSeq" id="WP_249304292.1">
    <property type="nucleotide sequence ID" value="NZ_CP060634.1"/>
</dbReference>
<dbReference type="Pfam" id="PF05222">
    <property type="entry name" value="AlaDh_PNT_N"/>
    <property type="match status" value="1"/>
</dbReference>
<dbReference type="KEGG" id="qdo:H9Q78_06070"/>
<dbReference type="CDD" id="cd05305">
    <property type="entry name" value="L-AlaDH"/>
    <property type="match status" value="1"/>
</dbReference>
<feature type="domain" description="Alanine dehydrogenase/pyridine nucleotide transhydrogenase NAD(H)-binding" evidence="5">
    <location>
        <begin position="143"/>
        <end position="291"/>
    </location>
</feature>
<dbReference type="InterPro" id="IPR007886">
    <property type="entry name" value="AlaDH/PNT_N"/>
</dbReference>
<evidence type="ECO:0000256" key="1">
    <source>
        <dbReference type="ARBA" id="ARBA00005206"/>
    </source>
</evidence>
<dbReference type="SMART" id="SM01002">
    <property type="entry name" value="AlaDh_PNT_C"/>
    <property type="match status" value="1"/>
</dbReference>
<dbReference type="PANTHER" id="PTHR42795:SF1">
    <property type="entry name" value="ALANINE DEHYDROGENASE"/>
    <property type="match status" value="1"/>
</dbReference>
<dbReference type="InterPro" id="IPR036291">
    <property type="entry name" value="NAD(P)-bd_dom_sf"/>
</dbReference>
<dbReference type="PANTHER" id="PTHR42795">
    <property type="entry name" value="ALANINE DEHYDROGENASE"/>
    <property type="match status" value="1"/>
</dbReference>
<keyword evidence="4" id="KW-0560">Oxidoreductase</keyword>
<accession>A0A7G9G794</accession>
<dbReference type="InterPro" id="IPR007698">
    <property type="entry name" value="AlaDH/PNT_NAD(H)-bd"/>
</dbReference>
<evidence type="ECO:0000256" key="3">
    <source>
        <dbReference type="ARBA" id="ARBA00012897"/>
    </source>
</evidence>
<sequence length="394" mass="42717">MVFGVLKDIKNGEYRVIATPSEIATIVADGHTALVQKGAGEKAGFEDAAYAEAGAEIVDTAEEMYARSELLAKVKEFEPCEYELLRENQIVFTCIHPAAHPEEVQALLDKKVIAFTAEDSHRYGSPNCEAAGKQGALMGLESMLSINGGKGKFVSGLGGAPGMKVLILGGGTVGQAALSVLHALGAWVTIMDINIGTLRSISRQYHEQVNTMISTKQNIAKLLPETDMVLNCVKWPKGCKDYLIDRSMLKLMEKGSVIVDISNDDQGAIESFHETTHENPRYIEEGVVHYCVSNIPGAIANSTSVAYAASVLPHFRGILNQGVAEACAKDGFLRRSLTAYKGYLTHEETSALQNRPWVRPEDILGISDKKLDAAPPATVTRSENFIPLEDIRLQ</sequence>
<gene>
    <name evidence="7" type="ORF">H9Q78_06070</name>
</gene>
<dbReference type="GO" id="GO:0042853">
    <property type="term" value="P:L-alanine catabolic process"/>
    <property type="evidence" value="ECO:0007669"/>
    <property type="project" value="InterPro"/>
</dbReference>
<dbReference type="EC" id="1.4.1.1" evidence="3"/>
<evidence type="ECO:0000259" key="6">
    <source>
        <dbReference type="SMART" id="SM01003"/>
    </source>
</evidence>
<feature type="domain" description="Alanine dehydrogenase/pyridine nucleotide transhydrogenase N-terminal" evidence="6">
    <location>
        <begin position="4"/>
        <end position="131"/>
    </location>
</feature>
<evidence type="ECO:0000313" key="7">
    <source>
        <dbReference type="EMBL" id="QNM06676.1"/>
    </source>
</evidence>
<protein>
    <recommendedName>
        <fullName evidence="3">alanine dehydrogenase</fullName>
        <ecNumber evidence="3">1.4.1.1</ecNumber>
    </recommendedName>
</protein>
<dbReference type="InterPro" id="IPR008141">
    <property type="entry name" value="Ala_DH"/>
</dbReference>
<dbReference type="GO" id="GO:0005886">
    <property type="term" value="C:plasma membrane"/>
    <property type="evidence" value="ECO:0007669"/>
    <property type="project" value="TreeGrafter"/>
</dbReference>
<organism evidence="7 8">
    <name type="scientific">Qiania dongpingensis</name>
    <dbReference type="NCBI Taxonomy" id="2763669"/>
    <lineage>
        <taxon>Bacteria</taxon>
        <taxon>Bacillati</taxon>
        <taxon>Bacillota</taxon>
        <taxon>Clostridia</taxon>
        <taxon>Lachnospirales</taxon>
        <taxon>Lachnospiraceae</taxon>
        <taxon>Qiania</taxon>
    </lineage>
</organism>
<evidence type="ECO:0000259" key="5">
    <source>
        <dbReference type="SMART" id="SM01002"/>
    </source>
</evidence>
<name>A0A7G9G794_9FIRM</name>
<dbReference type="EMBL" id="CP060634">
    <property type="protein sequence ID" value="QNM06676.1"/>
    <property type="molecule type" value="Genomic_DNA"/>
</dbReference>
<reference evidence="7 8" key="1">
    <citation type="submission" date="2020-08" db="EMBL/GenBank/DDBJ databases">
        <authorList>
            <person name="Liu C."/>
            <person name="Sun Q."/>
        </authorList>
    </citation>
    <scope>NUCLEOTIDE SEQUENCE [LARGE SCALE GENOMIC DNA]</scope>
    <source>
        <strain evidence="7 8">NSJ-38</strain>
    </source>
</reference>
<dbReference type="SUPFAM" id="SSF51735">
    <property type="entry name" value="NAD(P)-binding Rossmann-fold domains"/>
    <property type="match status" value="1"/>
</dbReference>
<evidence type="ECO:0000313" key="8">
    <source>
        <dbReference type="Proteomes" id="UP000515823"/>
    </source>
</evidence>
<dbReference type="Gene3D" id="3.40.50.720">
    <property type="entry name" value="NAD(P)-binding Rossmann-like Domain"/>
    <property type="match status" value="2"/>
</dbReference>
<dbReference type="SMART" id="SM01003">
    <property type="entry name" value="AlaDh_PNT_N"/>
    <property type="match status" value="1"/>
</dbReference>
<keyword evidence="8" id="KW-1185">Reference proteome</keyword>
<evidence type="ECO:0000256" key="2">
    <source>
        <dbReference type="ARBA" id="ARBA00005689"/>
    </source>
</evidence>
<evidence type="ECO:0000256" key="4">
    <source>
        <dbReference type="ARBA" id="ARBA00023002"/>
    </source>
</evidence>
<dbReference type="Proteomes" id="UP000515823">
    <property type="component" value="Chromosome"/>
</dbReference>
<dbReference type="SUPFAM" id="SSF52283">
    <property type="entry name" value="Formate/glycerate dehydrogenase catalytic domain-like"/>
    <property type="match status" value="1"/>
</dbReference>
<dbReference type="GO" id="GO:0000286">
    <property type="term" value="F:alanine dehydrogenase activity"/>
    <property type="evidence" value="ECO:0007669"/>
    <property type="project" value="UniProtKB-EC"/>
</dbReference>
<comment type="similarity">
    <text evidence="2">Belongs to the AlaDH/PNT family.</text>
</comment>